<organism evidence="1 2">
    <name type="scientific">Pseudarcicella hirudinis</name>
    <dbReference type="NCBI Taxonomy" id="1079859"/>
    <lineage>
        <taxon>Bacteria</taxon>
        <taxon>Pseudomonadati</taxon>
        <taxon>Bacteroidota</taxon>
        <taxon>Cytophagia</taxon>
        <taxon>Cytophagales</taxon>
        <taxon>Flectobacillaceae</taxon>
        <taxon>Pseudarcicella</taxon>
    </lineage>
</organism>
<protein>
    <recommendedName>
        <fullName evidence="3">HNH endonuclease</fullName>
    </recommendedName>
</protein>
<name>A0A1I5P4L7_9BACT</name>
<proteinExistence type="predicted"/>
<evidence type="ECO:0008006" key="3">
    <source>
        <dbReference type="Google" id="ProtNLM"/>
    </source>
</evidence>
<evidence type="ECO:0000313" key="1">
    <source>
        <dbReference type="EMBL" id="SFP28999.1"/>
    </source>
</evidence>
<dbReference type="AlphaFoldDB" id="A0A1I5P4L7"/>
<dbReference type="STRING" id="1079859.SAMN04515674_102278"/>
<dbReference type="OrthoDB" id="9816185at2"/>
<accession>A0A1I5P4L7</accession>
<keyword evidence="2" id="KW-1185">Reference proteome</keyword>
<reference evidence="1 2" key="1">
    <citation type="submission" date="2016-10" db="EMBL/GenBank/DDBJ databases">
        <authorList>
            <person name="de Groot N.N."/>
        </authorList>
    </citation>
    <scope>NUCLEOTIDE SEQUENCE [LARGE SCALE GENOMIC DNA]</scope>
    <source>
        <strain evidence="2">E92,LMG 26720,CCM 7988</strain>
    </source>
</reference>
<sequence length="385" mass="45507">MIKIDTPNLEQIANEYLDKIKEKCLLRITILHLTLKVLFDNYPTTDLDALLKNNSTSLNYKTFNSYINFFLLPNNKLKNVRSYTKVTVANCHLWVRQNNDVLKKICSFLSSEKNLKDLILTSPNELYKKHRYFYRKLKIDKENKNIRSFIENAIDFNQVNEYAYWLTSSINVNTCPYCNRVPINTVWGKNKIIRPALDHFYPQSKYPLLALSFYNLIPSCSYCNSNLKGNVQITSKSHLSPYVEGFEDKAVFKSKITEINKYRIYFESTIGSKDKRIFGKKRLKKDEKNSCKTGNINLFKLEEIYNACHQDIVNELLFKCERYSDEYRKSISNTFPILKDEKYEFYQFYFGNYLDPKNFNKRPLAKLTRDIVVKELPYFANRPGI</sequence>
<gene>
    <name evidence="1" type="ORF">SAMN04515674_102278</name>
</gene>
<dbReference type="Proteomes" id="UP000199306">
    <property type="component" value="Unassembled WGS sequence"/>
</dbReference>
<evidence type="ECO:0000313" key="2">
    <source>
        <dbReference type="Proteomes" id="UP000199306"/>
    </source>
</evidence>
<dbReference type="RefSeq" id="WP_092012822.1">
    <property type="nucleotide sequence ID" value="NZ_FOXH01000002.1"/>
</dbReference>
<dbReference type="Gene3D" id="1.10.30.50">
    <property type="match status" value="1"/>
</dbReference>
<dbReference type="EMBL" id="FOXH01000002">
    <property type="protein sequence ID" value="SFP28999.1"/>
    <property type="molecule type" value="Genomic_DNA"/>
</dbReference>